<protein>
    <submittedName>
        <fullName evidence="4">DUF775-domain-containing protein</fullName>
    </submittedName>
</protein>
<feature type="domain" description="Hikeshi-like N-terminal" evidence="2">
    <location>
        <begin position="11"/>
        <end position="128"/>
    </location>
</feature>
<gene>
    <name evidence="4" type="ORF">EXIGLDRAFT_830778</name>
</gene>
<dbReference type="GO" id="GO:0061608">
    <property type="term" value="F:nuclear import signal receptor activity"/>
    <property type="evidence" value="ECO:0007669"/>
    <property type="project" value="TreeGrafter"/>
</dbReference>
<reference evidence="4 5" key="1">
    <citation type="journal article" date="2016" name="Mol. Biol. Evol.">
        <title>Comparative Genomics of Early-Diverging Mushroom-Forming Fungi Provides Insights into the Origins of Lignocellulose Decay Capabilities.</title>
        <authorList>
            <person name="Nagy L.G."/>
            <person name="Riley R."/>
            <person name="Tritt A."/>
            <person name="Adam C."/>
            <person name="Daum C."/>
            <person name="Floudas D."/>
            <person name="Sun H."/>
            <person name="Yadav J.S."/>
            <person name="Pangilinan J."/>
            <person name="Larsson K.H."/>
            <person name="Matsuura K."/>
            <person name="Barry K."/>
            <person name="Labutti K."/>
            <person name="Kuo R."/>
            <person name="Ohm R.A."/>
            <person name="Bhattacharya S.S."/>
            <person name="Shirouzu T."/>
            <person name="Yoshinaga Y."/>
            <person name="Martin F.M."/>
            <person name="Grigoriev I.V."/>
            <person name="Hibbett D.S."/>
        </authorList>
    </citation>
    <scope>NUCLEOTIDE SEQUENCE [LARGE SCALE GENOMIC DNA]</scope>
    <source>
        <strain evidence="4 5">HHB12029</strain>
    </source>
</reference>
<dbReference type="FunCoup" id="A0A165N8D7">
    <property type="interactions" value="418"/>
</dbReference>
<dbReference type="GO" id="GO:0005634">
    <property type="term" value="C:nucleus"/>
    <property type="evidence" value="ECO:0007669"/>
    <property type="project" value="TreeGrafter"/>
</dbReference>
<dbReference type="InterPro" id="IPR008493">
    <property type="entry name" value="Hikeshi-like_N"/>
</dbReference>
<evidence type="ECO:0000256" key="1">
    <source>
        <dbReference type="ARBA" id="ARBA00006623"/>
    </source>
</evidence>
<comment type="similarity">
    <text evidence="1">Belongs to the OPI10 family.</text>
</comment>
<sequence length="203" mass="21702">MFGCVIPGRWIDETHAVFHLRDAASINHICVFLLGTVPFPPDYGATLFIYLPGKGFQLLGMYVSFGDSVLIALSNDKPSAIFRLRGTYTASSSAANTLSDAMISTSEDASCMLGISVEPLASVYAQVPPTAPTMPAPTTQDPAVLAEKVVKHLFNFLSSFSANPAAPLSPDTSVPIGLVSKWYESFMSKLRTTGTAFLDRASD</sequence>
<dbReference type="OrthoDB" id="10248398at2759"/>
<dbReference type="InterPro" id="IPR031318">
    <property type="entry name" value="OPI10"/>
</dbReference>
<dbReference type="GO" id="GO:0005829">
    <property type="term" value="C:cytosol"/>
    <property type="evidence" value="ECO:0007669"/>
    <property type="project" value="TreeGrafter"/>
</dbReference>
<evidence type="ECO:0000259" key="2">
    <source>
        <dbReference type="Pfam" id="PF05603"/>
    </source>
</evidence>
<evidence type="ECO:0000313" key="5">
    <source>
        <dbReference type="Proteomes" id="UP000077266"/>
    </source>
</evidence>
<dbReference type="EMBL" id="KV425901">
    <property type="protein sequence ID" value="KZW00371.1"/>
    <property type="molecule type" value="Genomic_DNA"/>
</dbReference>
<dbReference type="AlphaFoldDB" id="A0A165N8D7"/>
<dbReference type="Proteomes" id="UP000077266">
    <property type="component" value="Unassembled WGS sequence"/>
</dbReference>
<dbReference type="InParanoid" id="A0A165N8D7"/>
<feature type="domain" description="Hikeshi-like C-terminal" evidence="3">
    <location>
        <begin position="141"/>
        <end position="200"/>
    </location>
</feature>
<evidence type="ECO:0000313" key="4">
    <source>
        <dbReference type="EMBL" id="KZW00371.1"/>
    </source>
</evidence>
<accession>A0A165N8D7</accession>
<dbReference type="Pfam" id="PF05603">
    <property type="entry name" value="Hikeshi-like_N"/>
    <property type="match status" value="1"/>
</dbReference>
<dbReference type="InterPro" id="IPR048364">
    <property type="entry name" value="Hikeshi-like_C"/>
</dbReference>
<organism evidence="4 5">
    <name type="scientific">Exidia glandulosa HHB12029</name>
    <dbReference type="NCBI Taxonomy" id="1314781"/>
    <lineage>
        <taxon>Eukaryota</taxon>
        <taxon>Fungi</taxon>
        <taxon>Dikarya</taxon>
        <taxon>Basidiomycota</taxon>
        <taxon>Agaricomycotina</taxon>
        <taxon>Agaricomycetes</taxon>
        <taxon>Auriculariales</taxon>
        <taxon>Exidiaceae</taxon>
        <taxon>Exidia</taxon>
    </lineage>
</organism>
<dbReference type="STRING" id="1314781.A0A165N8D7"/>
<dbReference type="GO" id="GO:0006606">
    <property type="term" value="P:protein import into nucleus"/>
    <property type="evidence" value="ECO:0007669"/>
    <property type="project" value="TreeGrafter"/>
</dbReference>
<name>A0A165N8D7_EXIGL</name>
<dbReference type="Pfam" id="PF21057">
    <property type="entry name" value="Hikeshi-like_C"/>
    <property type="match status" value="1"/>
</dbReference>
<dbReference type="PANTHER" id="PTHR12925:SF0">
    <property type="entry name" value="PROTEIN HIKESHI"/>
    <property type="match status" value="1"/>
</dbReference>
<evidence type="ECO:0000259" key="3">
    <source>
        <dbReference type="Pfam" id="PF21057"/>
    </source>
</evidence>
<keyword evidence="5" id="KW-1185">Reference proteome</keyword>
<proteinExistence type="inferred from homology"/>
<dbReference type="PANTHER" id="PTHR12925">
    <property type="entry name" value="HIKESHI FAMILY MEMBER"/>
    <property type="match status" value="1"/>
</dbReference>